<dbReference type="EMBL" id="NMRN01000007">
    <property type="protein sequence ID" value="PAS94472.1"/>
    <property type="molecule type" value="Genomic_DNA"/>
</dbReference>
<evidence type="ECO:0000313" key="4">
    <source>
        <dbReference type="Proteomes" id="UP000623509"/>
    </source>
</evidence>
<accession>A0A272EWI8</accession>
<proteinExistence type="predicted"/>
<evidence type="ECO:0000313" key="3">
    <source>
        <dbReference type="Proteomes" id="UP000216107"/>
    </source>
</evidence>
<protein>
    <submittedName>
        <fullName evidence="2">Uncharacterized protein</fullName>
    </submittedName>
</protein>
<reference evidence="2 3" key="2">
    <citation type="submission" date="2017-07" db="EMBL/GenBank/DDBJ databases">
        <title>Candidatus Dactylopiibacterium carminicum, a nitrogen-fixing symbiont of the cochineal insect Dactylopius coccus and Dactylopius opuntiae (Hemiptera: Coccoidea: Dactylopiidae).</title>
        <authorList>
            <person name="Vera A."/>
        </authorList>
    </citation>
    <scope>NUCLEOTIDE SEQUENCE [LARGE SCALE GENOMIC DNA]</scope>
    <source>
        <strain evidence="2 3">NFDCM</strain>
    </source>
</reference>
<organism evidence="2 3">
    <name type="scientific">Candidatus Dactylopiibacterium carminicum</name>
    <dbReference type="NCBI Taxonomy" id="857335"/>
    <lineage>
        <taxon>Bacteria</taxon>
        <taxon>Pseudomonadati</taxon>
        <taxon>Pseudomonadota</taxon>
        <taxon>Betaproteobacteria</taxon>
        <taxon>Rhodocyclales</taxon>
        <taxon>Rhodocyclaceae</taxon>
        <taxon>Candidatus Dactylopiibacterium</taxon>
    </lineage>
</organism>
<gene>
    <name evidence="1" type="ORF">BGI27_04980</name>
    <name evidence="2" type="ORF">CGU29_03960</name>
</gene>
<dbReference type="AlphaFoldDB" id="A0A272EWI8"/>
<reference evidence="1 4" key="1">
    <citation type="submission" date="2016-08" db="EMBL/GenBank/DDBJ databases">
        <title>Candidatus Dactylopiibacterium carminicum genome sequence.</title>
        <authorList>
            <person name="Ramirez-Puebla S.T."/>
            <person name="Ormeno-Orrillo E."/>
            <person name="Vera-Ponce De Leon A."/>
            <person name="Luis L."/>
            <person name="Sanchez-Flores A."/>
            <person name="Monica R."/>
            <person name="Martinez-Romero E."/>
        </authorList>
    </citation>
    <scope>NUCLEOTIDE SEQUENCE [LARGE SCALE GENOMIC DNA]</scope>
    <source>
        <strain evidence="1">END1</strain>
    </source>
</reference>
<evidence type="ECO:0000313" key="2">
    <source>
        <dbReference type="EMBL" id="PAS94472.1"/>
    </source>
</evidence>
<keyword evidence="4" id="KW-1185">Reference proteome</keyword>
<dbReference type="Proteomes" id="UP000623509">
    <property type="component" value="Unassembled WGS sequence"/>
</dbReference>
<evidence type="ECO:0000313" key="1">
    <source>
        <dbReference type="EMBL" id="KAF7599947.1"/>
    </source>
</evidence>
<comment type="caution">
    <text evidence="2">The sequence shown here is derived from an EMBL/GenBank/DDBJ whole genome shotgun (WGS) entry which is preliminary data.</text>
</comment>
<dbReference type="EMBL" id="MDUX01000011">
    <property type="protein sequence ID" value="KAF7599947.1"/>
    <property type="molecule type" value="Genomic_DNA"/>
</dbReference>
<sequence>MQIDLVRNPALSAPQQITASTGKVQAGTAVAAVAEQSRVDGIGQASSLRASLIGGDDSRNRDATVAQQTLAFID</sequence>
<dbReference type="RefSeq" id="WP_095523809.1">
    <property type="nucleotide sequence ID" value="NZ_MDUX01000011.1"/>
</dbReference>
<name>A0A272EWI8_9RHOO</name>
<dbReference type="Proteomes" id="UP000216107">
    <property type="component" value="Unassembled WGS sequence"/>
</dbReference>